<dbReference type="InterPro" id="IPR044855">
    <property type="entry name" value="CoA-Trfase_III_dom3_sf"/>
</dbReference>
<keyword evidence="1 2" id="KW-0808">Transferase</keyword>
<dbReference type="RefSeq" id="WP_085935993.1">
    <property type="nucleotide sequence ID" value="NZ_FUWJ01000006.1"/>
</dbReference>
<dbReference type="InterPro" id="IPR050483">
    <property type="entry name" value="CoA-transferase_III_domain"/>
</dbReference>
<evidence type="ECO:0000313" key="3">
    <source>
        <dbReference type="Proteomes" id="UP000190092"/>
    </source>
</evidence>
<proteinExistence type="predicted"/>
<organism evidence="2 3">
    <name type="scientific">Enhydrobacter aerosaccus</name>
    <dbReference type="NCBI Taxonomy" id="225324"/>
    <lineage>
        <taxon>Bacteria</taxon>
        <taxon>Pseudomonadati</taxon>
        <taxon>Pseudomonadota</taxon>
        <taxon>Alphaproteobacteria</taxon>
        <taxon>Hyphomicrobiales</taxon>
        <taxon>Enhydrobacter</taxon>
    </lineage>
</organism>
<dbReference type="SUPFAM" id="SSF89796">
    <property type="entry name" value="CoA-transferase family III (CaiB/BaiF)"/>
    <property type="match status" value="1"/>
</dbReference>
<dbReference type="GO" id="GO:0008410">
    <property type="term" value="F:CoA-transferase activity"/>
    <property type="evidence" value="ECO:0007669"/>
    <property type="project" value="TreeGrafter"/>
</dbReference>
<dbReference type="Proteomes" id="UP000190092">
    <property type="component" value="Unassembled WGS sequence"/>
</dbReference>
<dbReference type="PANTHER" id="PTHR48207">
    <property type="entry name" value="SUCCINATE--HYDROXYMETHYLGLUTARATE COA-TRANSFERASE"/>
    <property type="match status" value="1"/>
</dbReference>
<dbReference type="Gene3D" id="3.40.50.10540">
    <property type="entry name" value="Crotonobetainyl-coa:carnitine coa-transferase, domain 1"/>
    <property type="match status" value="1"/>
</dbReference>
<dbReference type="Pfam" id="PF02515">
    <property type="entry name" value="CoA_transf_3"/>
    <property type="match status" value="1"/>
</dbReference>
<evidence type="ECO:0000313" key="2">
    <source>
        <dbReference type="EMBL" id="SKA22632.1"/>
    </source>
</evidence>
<gene>
    <name evidence="2" type="ORF">SAMN02745126_04332</name>
</gene>
<dbReference type="InterPro" id="IPR023606">
    <property type="entry name" value="CoA-Trfase_III_dom_1_sf"/>
</dbReference>
<accession>A0A1T4S376</accession>
<dbReference type="Gene3D" id="3.30.1540.10">
    <property type="entry name" value="formyl-coa transferase, domain 3"/>
    <property type="match status" value="1"/>
</dbReference>
<reference evidence="3" key="1">
    <citation type="submission" date="2017-02" db="EMBL/GenBank/DDBJ databases">
        <authorList>
            <person name="Varghese N."/>
            <person name="Submissions S."/>
        </authorList>
    </citation>
    <scope>NUCLEOTIDE SEQUENCE [LARGE SCALE GENOMIC DNA]</scope>
    <source>
        <strain evidence="3">ATCC 27094</strain>
    </source>
</reference>
<dbReference type="STRING" id="225324.SAMN02745126_04332"/>
<protein>
    <submittedName>
        <fullName evidence="2">Crotonobetainyl-CoA:carnitine CoA-transferase CaiB</fullName>
    </submittedName>
</protein>
<dbReference type="AlphaFoldDB" id="A0A1T4S376"/>
<dbReference type="EMBL" id="FUWJ01000006">
    <property type="protein sequence ID" value="SKA22632.1"/>
    <property type="molecule type" value="Genomic_DNA"/>
</dbReference>
<name>A0A1T4S376_9HYPH</name>
<dbReference type="InterPro" id="IPR003673">
    <property type="entry name" value="CoA-Trfase_fam_III"/>
</dbReference>
<dbReference type="OrthoDB" id="5720311at2"/>
<sequence length="394" mass="42998">MAGVLEGIRVLDFGRYIAGPFCGTMLGDLGAEVIRIEKLEGSEDRWVTPVTDSGEGAMFLQMGRNKLGLTLNPVKPAGREIVKKLVAVSDVVIANLPYEDLQKMGIDYESLEAINPRIILATNSTFGSEGPYATRVGFDTIGQAMSGAMYLSGDGKVPTRMNAPFVDFSSALLSTVGVLAALMDRQKTGKGQKVETALLRTAINITNGHLIEQAILDLNRIATLNRGFTAGPSDTFKCKDGWIYAMTIGQPLFVRWCRLMGDESLATDPRFKDDLARGDNGEALSEIMQKWCEQRTVAEALAELEANRIPAGAIYTPQQALDDPHVQQAGFFHPMEFPGAAKPIPVLQEPVRLSRTPLTIRRRAPKLGEHTDQILQELGYGPAAIERLRADRVV</sequence>
<evidence type="ECO:0000256" key="1">
    <source>
        <dbReference type="ARBA" id="ARBA00022679"/>
    </source>
</evidence>
<dbReference type="PANTHER" id="PTHR48207:SF3">
    <property type="entry name" value="SUCCINATE--HYDROXYMETHYLGLUTARATE COA-TRANSFERASE"/>
    <property type="match status" value="1"/>
</dbReference>
<keyword evidence="3" id="KW-1185">Reference proteome</keyword>